<feature type="non-terminal residue" evidence="2">
    <location>
        <position position="1"/>
    </location>
</feature>
<evidence type="ECO:0000313" key="2">
    <source>
        <dbReference type="EMBL" id="MCE3052485.1"/>
    </source>
</evidence>
<comment type="caution">
    <text evidence="2">The sequence shown here is derived from an EMBL/GenBank/DDBJ whole genome shotgun (WGS) entry which is preliminary data.</text>
</comment>
<feature type="non-terminal residue" evidence="2">
    <location>
        <position position="84"/>
    </location>
</feature>
<dbReference type="Proteomes" id="UP000823775">
    <property type="component" value="Unassembled WGS sequence"/>
</dbReference>
<accession>A0ABS8WNT4</accession>
<evidence type="ECO:0000256" key="1">
    <source>
        <dbReference type="SAM" id="MobiDB-lite"/>
    </source>
</evidence>
<sequence length="84" mass="9837">AGAYPALRHAAWQQQCRHGRRDMKAYLDVIRRRRRHTSSMSVQHGTSYAVVGRVMHKRPKWPRIGSPTSTRKRDIKSSEIQQEQ</sequence>
<protein>
    <submittedName>
        <fullName evidence="2">Uncharacterized protein</fullName>
    </submittedName>
</protein>
<feature type="region of interest" description="Disordered" evidence="1">
    <location>
        <begin position="58"/>
        <end position="84"/>
    </location>
</feature>
<dbReference type="EMBL" id="JACEIK010009650">
    <property type="protein sequence ID" value="MCE3052485.1"/>
    <property type="molecule type" value="Genomic_DNA"/>
</dbReference>
<proteinExistence type="predicted"/>
<gene>
    <name evidence="2" type="ORF">HAX54_052754</name>
</gene>
<evidence type="ECO:0000313" key="3">
    <source>
        <dbReference type="Proteomes" id="UP000823775"/>
    </source>
</evidence>
<name>A0ABS8WNT4_DATST</name>
<organism evidence="2 3">
    <name type="scientific">Datura stramonium</name>
    <name type="common">Jimsonweed</name>
    <name type="synonym">Common thornapple</name>
    <dbReference type="NCBI Taxonomy" id="4076"/>
    <lineage>
        <taxon>Eukaryota</taxon>
        <taxon>Viridiplantae</taxon>
        <taxon>Streptophyta</taxon>
        <taxon>Embryophyta</taxon>
        <taxon>Tracheophyta</taxon>
        <taxon>Spermatophyta</taxon>
        <taxon>Magnoliopsida</taxon>
        <taxon>eudicotyledons</taxon>
        <taxon>Gunneridae</taxon>
        <taxon>Pentapetalae</taxon>
        <taxon>asterids</taxon>
        <taxon>lamiids</taxon>
        <taxon>Solanales</taxon>
        <taxon>Solanaceae</taxon>
        <taxon>Solanoideae</taxon>
        <taxon>Datureae</taxon>
        <taxon>Datura</taxon>
    </lineage>
</organism>
<reference evidence="2 3" key="1">
    <citation type="journal article" date="2021" name="BMC Genomics">
        <title>Datura genome reveals duplications of psychoactive alkaloid biosynthetic genes and high mutation rate following tissue culture.</title>
        <authorList>
            <person name="Rajewski A."/>
            <person name="Carter-House D."/>
            <person name="Stajich J."/>
            <person name="Litt A."/>
        </authorList>
    </citation>
    <scope>NUCLEOTIDE SEQUENCE [LARGE SCALE GENOMIC DNA]</scope>
    <source>
        <strain evidence="2">AR-01</strain>
    </source>
</reference>
<keyword evidence="3" id="KW-1185">Reference proteome</keyword>